<dbReference type="EMBL" id="NFLC01000007">
    <property type="protein sequence ID" value="OUQ10731.1"/>
    <property type="molecule type" value="Genomic_DNA"/>
</dbReference>
<reference evidence="2" key="1">
    <citation type="submission" date="2017-04" db="EMBL/GenBank/DDBJ databases">
        <title>Function of individual gut microbiota members based on whole genome sequencing of pure cultures obtained from chicken caecum.</title>
        <authorList>
            <person name="Medvecky M."/>
            <person name="Cejkova D."/>
            <person name="Polansky O."/>
            <person name="Karasova D."/>
            <person name="Kubasova T."/>
            <person name="Cizek A."/>
            <person name="Rychlik I."/>
        </authorList>
    </citation>
    <scope>NUCLEOTIDE SEQUENCE [LARGE SCALE GENOMIC DNA]</scope>
    <source>
        <strain evidence="2">An144</strain>
    </source>
</reference>
<accession>A0A0I9WJW9</accession>
<proteinExistence type="predicted"/>
<protein>
    <submittedName>
        <fullName evidence="1">Uncharacterized protein</fullName>
    </submittedName>
</protein>
<name>A0A0I9WJW9_9ENTE</name>
<comment type="caution">
    <text evidence="1">The sequence shown here is derived from an EMBL/GenBank/DDBJ whole genome shotgun (WGS) entry which is preliminary data.</text>
</comment>
<sequence>MDNLLSYVMQGKYQGDTLHLIPGDKHPQSFGNPLFKGAQLKGPVFILDQEQVDNRFLKLDTISKRHGDNFYLQAEYDVSYSSVVESIVSCFVESMVADEDFPCLTYRFEKVIPKVNAQPITGTSAPNYVRAGCLESVLTDRSAMAFEKYLVKYDEFEQAIKNKSDNQAILSSMIAFFTRYGLTVQEAKAFIVKQAAFDLLLGNEDRKGNSTNFVFLVGFESVQPYNMDFGRCLRIPDWKEQMEQAMQRFQGTAEWQEIILDFKDQIKQSHQLGILGNDSYAKNIDFLFEHGFQPFQIDFGLLQEKLKHCVARIQTLEPKLATFAQAKADLLLALLADKDAKRLWEEMR</sequence>
<gene>
    <name evidence="1" type="ORF">B5E88_04650</name>
</gene>
<dbReference type="Proteomes" id="UP000196074">
    <property type="component" value="Unassembled WGS sequence"/>
</dbReference>
<evidence type="ECO:0000313" key="2">
    <source>
        <dbReference type="Proteomes" id="UP000196074"/>
    </source>
</evidence>
<dbReference type="RefSeq" id="WP_047341248.1">
    <property type="nucleotide sequence ID" value="NZ_LDEB01000012.1"/>
</dbReference>
<organism evidence="1 2">
    <name type="scientific">Enterococcus cecorum</name>
    <dbReference type="NCBI Taxonomy" id="44008"/>
    <lineage>
        <taxon>Bacteria</taxon>
        <taxon>Bacillati</taxon>
        <taxon>Bacillota</taxon>
        <taxon>Bacilli</taxon>
        <taxon>Lactobacillales</taxon>
        <taxon>Enterococcaceae</taxon>
        <taxon>Enterococcus</taxon>
    </lineage>
</organism>
<evidence type="ECO:0000313" key="1">
    <source>
        <dbReference type="EMBL" id="OUQ10731.1"/>
    </source>
</evidence>
<dbReference type="AlphaFoldDB" id="A0A0I9WJW9"/>